<feature type="transmembrane region" description="Helical" evidence="8">
    <location>
        <begin position="397"/>
        <end position="418"/>
    </location>
</feature>
<reference evidence="10 11" key="1">
    <citation type="submission" date="2024-07" db="EMBL/GenBank/DDBJ databases">
        <title>Section-level genome sequencing and comparative genomics of Aspergillus sections Usti and Cavernicolus.</title>
        <authorList>
            <consortium name="Lawrence Berkeley National Laboratory"/>
            <person name="Nybo J.L."/>
            <person name="Vesth T.C."/>
            <person name="Theobald S."/>
            <person name="Frisvad J.C."/>
            <person name="Larsen T.O."/>
            <person name="Kjaerboelling I."/>
            <person name="Rothschild-Mancinelli K."/>
            <person name="Lyhne E.K."/>
            <person name="Kogle M.E."/>
            <person name="Barry K."/>
            <person name="Clum A."/>
            <person name="Na H."/>
            <person name="Ledsgaard L."/>
            <person name="Lin J."/>
            <person name="Lipzen A."/>
            <person name="Kuo A."/>
            <person name="Riley R."/>
            <person name="Mondo S."/>
            <person name="Labutti K."/>
            <person name="Haridas S."/>
            <person name="Pangalinan J."/>
            <person name="Salamov A.A."/>
            <person name="Simmons B.A."/>
            <person name="Magnuson J.K."/>
            <person name="Chen J."/>
            <person name="Drula E."/>
            <person name="Henrissat B."/>
            <person name="Wiebenga A."/>
            <person name="Lubbers R.J."/>
            <person name="Gomes A.C."/>
            <person name="Makela M.R."/>
            <person name="Stajich J."/>
            <person name="Grigoriev I.V."/>
            <person name="Mortensen U.H."/>
            <person name="De Vries R.P."/>
            <person name="Baker S.E."/>
            <person name="Andersen M.R."/>
        </authorList>
    </citation>
    <scope>NUCLEOTIDE SEQUENCE [LARGE SCALE GENOMIC DNA]</scope>
    <source>
        <strain evidence="10 11">CBS 588.65</strain>
    </source>
</reference>
<evidence type="ECO:0000256" key="4">
    <source>
        <dbReference type="ARBA" id="ARBA00022692"/>
    </source>
</evidence>
<name>A0ABR4GUR8_9EURO</name>
<feature type="transmembrane region" description="Helical" evidence="8">
    <location>
        <begin position="372"/>
        <end position="391"/>
    </location>
</feature>
<proteinExistence type="inferred from homology"/>
<sequence>MVFPIANSPLRTQDKTCPNQVSLWRLLTDQGVVTQDVLDYESIGLGTESDPYIVGWVERDLRNPRNPMNSSLQCKVTITFVTALATLIVSLSSSAYAGGMECVINSFHVSERVATLGLFLFVLGFSVVPLVWAPLSEHLGRQTSFFVSFVCLAAFTAGCAGARNIHTLLILRFFAGAVGLSLITNAGGVVSDMFAARQRGLALCLLAATPYFGPSLGPIIGGFLGMNAGWRWVQILLAISSGVVWVLRAQRLSLVTGKYYRSAFDTQRENVPVRQQMQKVFLRPWVLLLREPIVLLLSIYASLIYSTLYMLFAAFPVVYGENRGWNAGVSGLPFLGAMTRTLLGAFYTLYGNKRYIKAQQRAGGPASPEERLHPYMVSSPTIPIGLFWFAWTNSASIHWISSVLALVPFGFGLILIYLGIVNYLIDSYTIFAASVLAGMSILRYLFGAVFPLFTLYMYRAMGVHWASSVPAFLSTSCFPFPFLFYKYGPAIRKHCKYAALAQQHLQNLDNAPVPQPVAGGNTAGGV</sequence>
<evidence type="ECO:0000256" key="6">
    <source>
        <dbReference type="ARBA" id="ARBA00023136"/>
    </source>
</evidence>
<evidence type="ECO:0000256" key="1">
    <source>
        <dbReference type="ARBA" id="ARBA00004651"/>
    </source>
</evidence>
<evidence type="ECO:0000256" key="3">
    <source>
        <dbReference type="ARBA" id="ARBA00022475"/>
    </source>
</evidence>
<organism evidence="10 11">
    <name type="scientific">Aspergillus granulosus</name>
    <dbReference type="NCBI Taxonomy" id="176169"/>
    <lineage>
        <taxon>Eukaryota</taxon>
        <taxon>Fungi</taxon>
        <taxon>Dikarya</taxon>
        <taxon>Ascomycota</taxon>
        <taxon>Pezizomycotina</taxon>
        <taxon>Eurotiomycetes</taxon>
        <taxon>Eurotiomycetidae</taxon>
        <taxon>Eurotiales</taxon>
        <taxon>Aspergillaceae</taxon>
        <taxon>Aspergillus</taxon>
        <taxon>Aspergillus subgen. Nidulantes</taxon>
    </lineage>
</organism>
<feature type="transmembrane region" description="Helical" evidence="8">
    <location>
        <begin position="72"/>
        <end position="93"/>
    </location>
</feature>
<accession>A0ABR4GUR8</accession>
<dbReference type="PROSITE" id="PS50850">
    <property type="entry name" value="MFS"/>
    <property type="match status" value="1"/>
</dbReference>
<dbReference type="InterPro" id="IPR011701">
    <property type="entry name" value="MFS"/>
</dbReference>
<dbReference type="InterPro" id="IPR020846">
    <property type="entry name" value="MFS_dom"/>
</dbReference>
<dbReference type="PANTHER" id="PTHR23502:SF186">
    <property type="entry name" value="MAJOR FACILITATOR SUPERFAMILY (MFS) PROFILE DOMAIN-CONTAINING PROTEIN"/>
    <property type="match status" value="1"/>
</dbReference>
<comment type="similarity">
    <text evidence="7">Belongs to the major facilitator superfamily. DHA1 family. Polyamines/proton antiporter (TC 2.A.1.2.16) subfamily.</text>
</comment>
<evidence type="ECO:0000256" key="8">
    <source>
        <dbReference type="SAM" id="Phobius"/>
    </source>
</evidence>
<dbReference type="SUPFAM" id="SSF103473">
    <property type="entry name" value="MFS general substrate transporter"/>
    <property type="match status" value="1"/>
</dbReference>
<feature type="transmembrane region" description="Helical" evidence="8">
    <location>
        <begin position="145"/>
        <end position="163"/>
    </location>
</feature>
<evidence type="ECO:0000256" key="7">
    <source>
        <dbReference type="ARBA" id="ARBA00038459"/>
    </source>
</evidence>
<feature type="transmembrane region" description="Helical" evidence="8">
    <location>
        <begin position="202"/>
        <end position="224"/>
    </location>
</feature>
<dbReference type="InterPro" id="IPR036259">
    <property type="entry name" value="MFS_trans_sf"/>
</dbReference>
<gene>
    <name evidence="10" type="ORF">BJX63DRAFT_425770</name>
</gene>
<keyword evidence="5 8" id="KW-1133">Transmembrane helix</keyword>
<feature type="domain" description="Major facilitator superfamily (MFS) profile" evidence="9">
    <location>
        <begin position="78"/>
        <end position="494"/>
    </location>
</feature>
<keyword evidence="2" id="KW-0813">Transport</keyword>
<dbReference type="Gene3D" id="1.20.1250.20">
    <property type="entry name" value="MFS general substrate transporter like domains"/>
    <property type="match status" value="1"/>
</dbReference>
<dbReference type="Pfam" id="PF07690">
    <property type="entry name" value="MFS_1"/>
    <property type="match status" value="1"/>
</dbReference>
<dbReference type="PANTHER" id="PTHR23502">
    <property type="entry name" value="MAJOR FACILITATOR SUPERFAMILY"/>
    <property type="match status" value="1"/>
</dbReference>
<feature type="transmembrane region" description="Helical" evidence="8">
    <location>
        <begin position="331"/>
        <end position="351"/>
    </location>
</feature>
<keyword evidence="11" id="KW-1185">Reference proteome</keyword>
<keyword evidence="6 8" id="KW-0472">Membrane</keyword>
<dbReference type="EMBL" id="JBFXLT010000162">
    <property type="protein sequence ID" value="KAL2802818.1"/>
    <property type="molecule type" value="Genomic_DNA"/>
</dbReference>
<evidence type="ECO:0000313" key="11">
    <source>
        <dbReference type="Proteomes" id="UP001610334"/>
    </source>
</evidence>
<feature type="transmembrane region" description="Helical" evidence="8">
    <location>
        <begin position="293"/>
        <end position="319"/>
    </location>
</feature>
<comment type="caution">
    <text evidence="10">The sequence shown here is derived from an EMBL/GenBank/DDBJ whole genome shotgun (WGS) entry which is preliminary data.</text>
</comment>
<evidence type="ECO:0000313" key="10">
    <source>
        <dbReference type="EMBL" id="KAL2802818.1"/>
    </source>
</evidence>
<feature type="transmembrane region" description="Helical" evidence="8">
    <location>
        <begin position="113"/>
        <end position="133"/>
    </location>
</feature>
<evidence type="ECO:0000256" key="5">
    <source>
        <dbReference type="ARBA" id="ARBA00022989"/>
    </source>
</evidence>
<keyword evidence="4 8" id="KW-0812">Transmembrane</keyword>
<evidence type="ECO:0000256" key="2">
    <source>
        <dbReference type="ARBA" id="ARBA00022448"/>
    </source>
</evidence>
<protein>
    <submittedName>
        <fullName evidence="10">Major facilitator superfamily domain-containing protein</fullName>
    </submittedName>
</protein>
<feature type="transmembrane region" description="Helical" evidence="8">
    <location>
        <begin position="169"/>
        <end position="190"/>
    </location>
</feature>
<feature type="transmembrane region" description="Helical" evidence="8">
    <location>
        <begin position="430"/>
        <end position="453"/>
    </location>
</feature>
<keyword evidence="3" id="KW-1003">Cell membrane</keyword>
<feature type="transmembrane region" description="Helical" evidence="8">
    <location>
        <begin position="465"/>
        <end position="485"/>
    </location>
</feature>
<evidence type="ECO:0000259" key="9">
    <source>
        <dbReference type="PROSITE" id="PS50850"/>
    </source>
</evidence>
<comment type="subcellular location">
    <subcellularLocation>
        <location evidence="1">Cell membrane</location>
        <topology evidence="1">Multi-pass membrane protein</topology>
    </subcellularLocation>
</comment>
<dbReference type="CDD" id="cd17323">
    <property type="entry name" value="MFS_Tpo1_MDR_like"/>
    <property type="match status" value="1"/>
</dbReference>
<dbReference type="Proteomes" id="UP001610334">
    <property type="component" value="Unassembled WGS sequence"/>
</dbReference>
<feature type="transmembrane region" description="Helical" evidence="8">
    <location>
        <begin position="230"/>
        <end position="247"/>
    </location>
</feature>